<keyword evidence="1" id="KW-1133">Transmembrane helix</keyword>
<dbReference type="Proteomes" id="UP001181693">
    <property type="component" value="Unassembled WGS sequence"/>
</dbReference>
<comment type="caution">
    <text evidence="2">The sequence shown here is derived from an EMBL/GenBank/DDBJ whole genome shotgun (WGS) entry which is preliminary data.</text>
</comment>
<evidence type="ECO:0000313" key="2">
    <source>
        <dbReference type="EMBL" id="DBA28150.1"/>
    </source>
</evidence>
<evidence type="ECO:0000256" key="1">
    <source>
        <dbReference type="SAM" id="Phobius"/>
    </source>
</evidence>
<sequence>MLGVLKKQLSIHSSTVSIFKQIRVLSPEIFIPFWSLQCSDMRFLFPGKSQHFPLLALLQCTFLQHFHLVFGFLHYLFRLQLQS</sequence>
<organism evidence="2 3">
    <name type="scientific">Pyxicephalus adspersus</name>
    <name type="common">African bullfrog</name>
    <dbReference type="NCBI Taxonomy" id="30357"/>
    <lineage>
        <taxon>Eukaryota</taxon>
        <taxon>Metazoa</taxon>
        <taxon>Chordata</taxon>
        <taxon>Craniata</taxon>
        <taxon>Vertebrata</taxon>
        <taxon>Euteleostomi</taxon>
        <taxon>Amphibia</taxon>
        <taxon>Batrachia</taxon>
        <taxon>Anura</taxon>
        <taxon>Neobatrachia</taxon>
        <taxon>Ranoidea</taxon>
        <taxon>Pyxicephalidae</taxon>
        <taxon>Pyxicephalinae</taxon>
        <taxon>Pyxicephalus</taxon>
    </lineage>
</organism>
<accession>A0AAV3AK24</accession>
<gene>
    <name evidence="2" type="ORF">GDO54_008553</name>
</gene>
<evidence type="ECO:0000313" key="3">
    <source>
        <dbReference type="Proteomes" id="UP001181693"/>
    </source>
</evidence>
<name>A0AAV3AK24_PYXAD</name>
<keyword evidence="3" id="KW-1185">Reference proteome</keyword>
<reference evidence="2" key="1">
    <citation type="thesis" date="2020" institute="ProQuest LLC" country="789 East Eisenhower Parkway, Ann Arbor, MI, USA">
        <title>Comparative Genomics and Chromosome Evolution.</title>
        <authorList>
            <person name="Mudd A.B."/>
        </authorList>
    </citation>
    <scope>NUCLEOTIDE SEQUENCE</scope>
    <source>
        <strain evidence="2">1538</strain>
        <tissue evidence="2">Blood</tissue>
    </source>
</reference>
<proteinExistence type="predicted"/>
<protein>
    <submittedName>
        <fullName evidence="2">Uncharacterized protein</fullName>
    </submittedName>
</protein>
<feature type="transmembrane region" description="Helical" evidence="1">
    <location>
        <begin position="52"/>
        <end position="77"/>
    </location>
</feature>
<dbReference type="AlphaFoldDB" id="A0AAV3AK24"/>
<keyword evidence="1" id="KW-0812">Transmembrane</keyword>
<keyword evidence="1" id="KW-0472">Membrane</keyword>
<dbReference type="EMBL" id="DYDO01000003">
    <property type="protein sequence ID" value="DBA28150.1"/>
    <property type="molecule type" value="Genomic_DNA"/>
</dbReference>